<evidence type="ECO:0000313" key="2">
    <source>
        <dbReference type="Proteomes" id="UP001374599"/>
    </source>
</evidence>
<dbReference type="Proteomes" id="UP001374599">
    <property type="component" value="Unassembled WGS sequence"/>
</dbReference>
<proteinExistence type="predicted"/>
<gene>
    <name evidence="1" type="ORF">AN2V17_23560</name>
</gene>
<keyword evidence="2" id="KW-1185">Reference proteome</keyword>
<accession>A0ACB5UKQ7</accession>
<evidence type="ECO:0000313" key="1">
    <source>
        <dbReference type="EMBL" id="GMQ63123.1"/>
    </source>
</evidence>
<protein>
    <submittedName>
        <fullName evidence="1">Sugar ABC transporter permease</fullName>
    </submittedName>
</protein>
<reference evidence="1" key="1">
    <citation type="submission" date="2023-09" db="EMBL/GenBank/DDBJ databases">
        <title>Vallitalea sediminicola and Vallitalea maricola sp. nov., anaerobic bacteria isolated from marine sediment.</title>
        <authorList>
            <person name="Hirano S."/>
            <person name="Maeda A."/>
            <person name="Terahara T."/>
            <person name="Mori K."/>
            <person name="Hamada M."/>
            <person name="Matsumoto R."/>
            <person name="Kobayashi T."/>
        </authorList>
    </citation>
    <scope>NUCLEOTIDE SEQUENCE</scope>
    <source>
        <strain evidence="1">AN17-2</strain>
    </source>
</reference>
<sequence length="289" mass="32566">MNSKLQKRVLIISFLFIPLILLAMFVLYPTLKLLQLSFTDWNGITKEINYIGFENYVKIFTDSEDVWLSLKNNGIYFFMHLLVIPVEIFIAFLLDSKIKASKFFKSIVFLPYIINGVAVSYMFAMLFSSEGGAINEFLGLFSIDPIRWLSNKNIVNYSLGSVSLWRFSGMHVILFLAAIQSVPGDMLEAAKIDGANIFKQYTKIILPNIHLIVEMVLFLNVRGALQVFDIPFIMTSGGPGHASSTFTLYTIETAFNFNSFGRASAMAIILMFLIIIISKIQKKIVGGES</sequence>
<comment type="caution">
    <text evidence="1">The sequence shown here is derived from an EMBL/GenBank/DDBJ whole genome shotgun (WGS) entry which is preliminary data.</text>
</comment>
<organism evidence="1 2">
    <name type="scientific">Vallitalea maricola</name>
    <dbReference type="NCBI Taxonomy" id="3074433"/>
    <lineage>
        <taxon>Bacteria</taxon>
        <taxon>Bacillati</taxon>
        <taxon>Bacillota</taxon>
        <taxon>Clostridia</taxon>
        <taxon>Lachnospirales</taxon>
        <taxon>Vallitaleaceae</taxon>
        <taxon>Vallitalea</taxon>
    </lineage>
</organism>
<dbReference type="EMBL" id="BTPU01000035">
    <property type="protein sequence ID" value="GMQ63123.1"/>
    <property type="molecule type" value="Genomic_DNA"/>
</dbReference>
<name>A0ACB5UKQ7_9FIRM</name>